<dbReference type="AlphaFoldDB" id="B0PCL6"/>
<protein>
    <submittedName>
        <fullName evidence="1">Uncharacterized protein</fullName>
    </submittedName>
</protein>
<sequence>MPRRTRGCLKNRKYRLFLQTAVNPALKSLRIRKDSCVFCLVFSCCLRKIRQFPYFQISPNFPYIP</sequence>
<organism evidence="1 2">
    <name type="scientific">Anaerotruncus colihominis DSM 17241</name>
    <dbReference type="NCBI Taxonomy" id="445972"/>
    <lineage>
        <taxon>Bacteria</taxon>
        <taxon>Bacillati</taxon>
        <taxon>Bacillota</taxon>
        <taxon>Clostridia</taxon>
        <taxon>Eubacteriales</taxon>
        <taxon>Oscillospiraceae</taxon>
        <taxon>Anaerotruncus</taxon>
    </lineage>
</organism>
<evidence type="ECO:0000313" key="1">
    <source>
        <dbReference type="EMBL" id="EDS10720.1"/>
    </source>
</evidence>
<dbReference type="HOGENOM" id="CLU_2840077_0_0_9"/>
<comment type="caution">
    <text evidence="1">The sequence shown here is derived from an EMBL/GenBank/DDBJ whole genome shotgun (WGS) entry which is preliminary data.</text>
</comment>
<name>B0PCL6_9FIRM</name>
<reference evidence="1" key="1">
    <citation type="submission" date="2007-11" db="EMBL/GenBank/DDBJ databases">
        <authorList>
            <person name="Fulton L."/>
            <person name="Clifton S."/>
            <person name="Fulton B."/>
            <person name="Xu J."/>
            <person name="Minx P."/>
            <person name="Pepin K.H."/>
            <person name="Johnson M."/>
            <person name="Thiruvilangam P."/>
            <person name="Bhonagiri V."/>
            <person name="Nash W.E."/>
            <person name="Mardis E.R."/>
            <person name="Wilson R.K."/>
        </authorList>
    </citation>
    <scope>NUCLEOTIDE SEQUENCE [LARGE SCALE GENOMIC DNA]</scope>
    <source>
        <strain evidence="1">DSM 17241</strain>
    </source>
</reference>
<gene>
    <name evidence="1" type="ORF">ANACOL_02529</name>
</gene>
<accession>B0PCL6</accession>
<dbReference type="EMBL" id="ABGD02000021">
    <property type="protein sequence ID" value="EDS10720.1"/>
    <property type="molecule type" value="Genomic_DNA"/>
</dbReference>
<evidence type="ECO:0000313" key="2">
    <source>
        <dbReference type="Proteomes" id="UP000003803"/>
    </source>
</evidence>
<dbReference type="Proteomes" id="UP000003803">
    <property type="component" value="Unassembled WGS sequence"/>
</dbReference>
<reference evidence="1" key="2">
    <citation type="submission" date="2013-09" db="EMBL/GenBank/DDBJ databases">
        <title>Draft genome sequence of Anaerotruncus colihominis(DSM 17241).</title>
        <authorList>
            <person name="Sudarsanam P."/>
            <person name="Ley R."/>
            <person name="Guruge J."/>
            <person name="Turnbaugh P.J."/>
            <person name="Mahowald M."/>
            <person name="Liep D."/>
            <person name="Gordon J."/>
        </authorList>
    </citation>
    <scope>NUCLEOTIDE SEQUENCE</scope>
    <source>
        <strain evidence="1">DSM 17241</strain>
    </source>
</reference>
<proteinExistence type="predicted"/>
<keyword evidence="2" id="KW-1185">Reference proteome</keyword>